<dbReference type="AlphaFoldDB" id="A0A8R7PXM8"/>
<dbReference type="EnsemblPlants" id="TuG1812G0300005346.01.T01">
    <property type="protein sequence ID" value="TuG1812G0300005346.01.T01"/>
    <property type="gene ID" value="TuG1812G0300005346.01"/>
</dbReference>
<dbReference type="Proteomes" id="UP000015106">
    <property type="component" value="Chromosome 3"/>
</dbReference>
<evidence type="ECO:0000256" key="1">
    <source>
        <dbReference type="SAM" id="MobiDB-lite"/>
    </source>
</evidence>
<evidence type="ECO:0000259" key="2">
    <source>
        <dbReference type="Pfam" id="PF12776"/>
    </source>
</evidence>
<name>A0A8R7PXM8_TRIUA</name>
<dbReference type="Pfam" id="PF12776">
    <property type="entry name" value="Myb_DNA-bind_3"/>
    <property type="match status" value="1"/>
</dbReference>
<feature type="compositionally biased region" description="Acidic residues" evidence="1">
    <location>
        <begin position="140"/>
        <end position="154"/>
    </location>
</feature>
<reference evidence="4" key="1">
    <citation type="journal article" date="2013" name="Nature">
        <title>Draft genome of the wheat A-genome progenitor Triticum urartu.</title>
        <authorList>
            <person name="Ling H.Q."/>
            <person name="Zhao S."/>
            <person name="Liu D."/>
            <person name="Wang J."/>
            <person name="Sun H."/>
            <person name="Zhang C."/>
            <person name="Fan H."/>
            <person name="Li D."/>
            <person name="Dong L."/>
            <person name="Tao Y."/>
            <person name="Gao C."/>
            <person name="Wu H."/>
            <person name="Li Y."/>
            <person name="Cui Y."/>
            <person name="Guo X."/>
            <person name="Zheng S."/>
            <person name="Wang B."/>
            <person name="Yu K."/>
            <person name="Liang Q."/>
            <person name="Yang W."/>
            <person name="Lou X."/>
            <person name="Chen J."/>
            <person name="Feng M."/>
            <person name="Jian J."/>
            <person name="Zhang X."/>
            <person name="Luo G."/>
            <person name="Jiang Y."/>
            <person name="Liu J."/>
            <person name="Wang Z."/>
            <person name="Sha Y."/>
            <person name="Zhang B."/>
            <person name="Wu H."/>
            <person name="Tang D."/>
            <person name="Shen Q."/>
            <person name="Xue P."/>
            <person name="Zou S."/>
            <person name="Wang X."/>
            <person name="Liu X."/>
            <person name="Wang F."/>
            <person name="Yang Y."/>
            <person name="An X."/>
            <person name="Dong Z."/>
            <person name="Zhang K."/>
            <person name="Zhang X."/>
            <person name="Luo M.C."/>
            <person name="Dvorak J."/>
            <person name="Tong Y."/>
            <person name="Wang J."/>
            <person name="Yang H."/>
            <person name="Li Z."/>
            <person name="Wang D."/>
            <person name="Zhang A."/>
            <person name="Wang J."/>
        </authorList>
    </citation>
    <scope>NUCLEOTIDE SEQUENCE</scope>
    <source>
        <strain evidence="4">cv. G1812</strain>
    </source>
</reference>
<protein>
    <recommendedName>
        <fullName evidence="2">Myb/SANT-like domain-containing protein</fullName>
    </recommendedName>
</protein>
<dbReference type="PANTHER" id="PTHR47069">
    <property type="match status" value="1"/>
</dbReference>
<dbReference type="InterPro" id="IPR024752">
    <property type="entry name" value="Myb/SANT-like_dom"/>
</dbReference>
<proteinExistence type="predicted"/>
<reference evidence="3" key="2">
    <citation type="submission" date="2018-03" db="EMBL/GenBank/DDBJ databases">
        <title>The Triticum urartu genome reveals the dynamic nature of wheat genome evolution.</title>
        <authorList>
            <person name="Ling H."/>
            <person name="Ma B."/>
            <person name="Shi X."/>
            <person name="Liu H."/>
            <person name="Dong L."/>
            <person name="Sun H."/>
            <person name="Cao Y."/>
            <person name="Gao Q."/>
            <person name="Zheng S."/>
            <person name="Li Y."/>
            <person name="Yu Y."/>
            <person name="Du H."/>
            <person name="Qi M."/>
            <person name="Li Y."/>
            <person name="Yu H."/>
            <person name="Cui Y."/>
            <person name="Wang N."/>
            <person name="Chen C."/>
            <person name="Wu H."/>
            <person name="Zhao Y."/>
            <person name="Zhang J."/>
            <person name="Li Y."/>
            <person name="Zhou W."/>
            <person name="Zhang B."/>
            <person name="Hu W."/>
            <person name="Eijk M."/>
            <person name="Tang J."/>
            <person name="Witsenboer H."/>
            <person name="Zhao S."/>
            <person name="Li Z."/>
            <person name="Zhang A."/>
            <person name="Wang D."/>
            <person name="Liang C."/>
        </authorList>
    </citation>
    <scope>NUCLEOTIDE SEQUENCE [LARGE SCALE GENOMIC DNA]</scope>
    <source>
        <strain evidence="3">cv. G1812</strain>
    </source>
</reference>
<feature type="region of interest" description="Disordered" evidence="1">
    <location>
        <begin position="1"/>
        <end position="28"/>
    </location>
</feature>
<accession>A0A8R7PXM8</accession>
<evidence type="ECO:0000313" key="3">
    <source>
        <dbReference type="EnsemblPlants" id="TuG1812G0300005346.01.T01"/>
    </source>
</evidence>
<reference evidence="3" key="3">
    <citation type="submission" date="2022-06" db="UniProtKB">
        <authorList>
            <consortium name="EnsemblPlants"/>
        </authorList>
    </citation>
    <scope>IDENTIFICATION</scope>
</reference>
<organism evidence="3 4">
    <name type="scientific">Triticum urartu</name>
    <name type="common">Red wild einkorn</name>
    <name type="synonym">Crithodium urartu</name>
    <dbReference type="NCBI Taxonomy" id="4572"/>
    <lineage>
        <taxon>Eukaryota</taxon>
        <taxon>Viridiplantae</taxon>
        <taxon>Streptophyta</taxon>
        <taxon>Embryophyta</taxon>
        <taxon>Tracheophyta</taxon>
        <taxon>Spermatophyta</taxon>
        <taxon>Magnoliopsida</taxon>
        <taxon>Liliopsida</taxon>
        <taxon>Poales</taxon>
        <taxon>Poaceae</taxon>
        <taxon>BOP clade</taxon>
        <taxon>Pooideae</taxon>
        <taxon>Triticodae</taxon>
        <taxon>Triticeae</taxon>
        <taxon>Triticinae</taxon>
        <taxon>Triticum</taxon>
    </lineage>
</organism>
<sequence>MDGEGWGLTPPRLRRDSSGGRVPRAGNVAAPRMDLGDLDLNADCGAALYPDMTIYTHILQRDSGSGQGFPPQRARSDGLPLRGCPPRQGLSVARAPGARGKAVVVSGGGDAAAMRVVACRGGSNGAGCSRQPQVAAIPVDDDDGIEEDEDEDENTLNQHRKRPKSKANWTDENTYILCELACEEIEDGNFTAKVWTSQGYKNMKEKSYQKTKLWHPGREVKNKIQNLKGVYNDWVWLQQQTGCGRGEHGEVTATTTWWEREIKSRPNLKKFRKGIPEYIGLLHEMFHEVAVDGTSAYVPGPAEILNSELCMKG</sequence>
<feature type="domain" description="Myb/SANT-like" evidence="2">
    <location>
        <begin position="168"/>
        <end position="260"/>
    </location>
</feature>
<keyword evidence="4" id="KW-1185">Reference proteome</keyword>
<feature type="region of interest" description="Disordered" evidence="1">
    <location>
        <begin position="63"/>
        <end position="82"/>
    </location>
</feature>
<evidence type="ECO:0000313" key="4">
    <source>
        <dbReference type="Proteomes" id="UP000015106"/>
    </source>
</evidence>
<dbReference type="Gramene" id="TuG1812G0300005346.01.T01">
    <property type="protein sequence ID" value="TuG1812G0300005346.01.T01"/>
    <property type="gene ID" value="TuG1812G0300005346.01"/>
</dbReference>
<dbReference type="PANTHER" id="PTHR47069:SF11">
    <property type="entry name" value="OS04G0275550 PROTEIN"/>
    <property type="match status" value="1"/>
</dbReference>
<feature type="region of interest" description="Disordered" evidence="1">
    <location>
        <begin position="140"/>
        <end position="166"/>
    </location>
</feature>